<evidence type="ECO:0000313" key="6">
    <source>
        <dbReference type="EMBL" id="TCC90199.1"/>
    </source>
</evidence>
<organism evidence="6 7">
    <name type="scientific">Pedobacter frigiditerrae</name>
    <dbReference type="NCBI Taxonomy" id="2530452"/>
    <lineage>
        <taxon>Bacteria</taxon>
        <taxon>Pseudomonadati</taxon>
        <taxon>Bacteroidota</taxon>
        <taxon>Sphingobacteriia</taxon>
        <taxon>Sphingobacteriales</taxon>
        <taxon>Sphingobacteriaceae</taxon>
        <taxon>Pedobacter</taxon>
    </lineage>
</organism>
<feature type="signal peptide" evidence="5">
    <location>
        <begin position="1"/>
        <end position="19"/>
    </location>
</feature>
<keyword evidence="3 4" id="KW-0326">Glycosidase</keyword>
<evidence type="ECO:0000256" key="3">
    <source>
        <dbReference type="ARBA" id="ARBA00023295"/>
    </source>
</evidence>
<dbReference type="InterPro" id="IPR011050">
    <property type="entry name" value="Pectin_lyase_fold/virulence"/>
</dbReference>
<dbReference type="AlphaFoldDB" id="A0A4R0MT30"/>
<evidence type="ECO:0000256" key="2">
    <source>
        <dbReference type="ARBA" id="ARBA00022801"/>
    </source>
</evidence>
<accession>A0A4R0MT30</accession>
<dbReference type="EMBL" id="SJSK01000003">
    <property type="protein sequence ID" value="TCC90199.1"/>
    <property type="molecule type" value="Genomic_DNA"/>
</dbReference>
<proteinExistence type="inferred from homology"/>
<feature type="chain" id="PRO_5020612646" evidence="5">
    <location>
        <begin position="20"/>
        <end position="547"/>
    </location>
</feature>
<protein>
    <submittedName>
        <fullName evidence="6">Glycoside hydrolase family 28 protein</fullName>
    </submittedName>
</protein>
<dbReference type="Gene3D" id="2.160.20.10">
    <property type="entry name" value="Single-stranded right-handed beta-helix, Pectin lyase-like"/>
    <property type="match status" value="1"/>
</dbReference>
<dbReference type="InterPro" id="IPR051801">
    <property type="entry name" value="GH28_Enzymes"/>
</dbReference>
<sequence length="547" mass="59496">MKTTIFTAFMLTVSSLVYGQTAKTKTFSWNNLPVISKPVFKKDTFNIVKYSAVADGIYLNTEAINNAINDCSKKGGGVVLIPAGLWLSGPIYLKSGVNLHLKQGAHLVFTTDKSKYKIVEGDYEGKSAARNESPINGKNLQNIAITGKGVIDGSGDVWRAVGQGPLTASQWKEKIASGGVLSDDGKTWYPSEQFKQAQVKGKSMLIQPGMDLSAFADMKDFLRPNLLVLKNCKKVLIEGITFQNSPAWCLHPLMCEDLTISGIRVKNPHYAQNGDGIDIESCTRFIVENSVLDVGDDAICIKSGKDEEGRKRGIPSAQGIIRGNLVYSGHGAVVIGSEMSGGANNIFIENCTFMGTDKGLRFKSTRGRGGVVENIYARNLTMKDILQEAIFFDMFYFVKFATDGKRDETPVVNEGTPIFRNMVFDNIICNGAKIAVFIRGLSEMNVQNITLSNSTIAADKGVELTDATQIKFDNVRFVVKNQVPVFSLTGSKDISINKVQYNNGLPSLLQVNGVGNERIQVQGTDLKSTGKTLELKGGASESAVIYK</sequence>
<dbReference type="PROSITE" id="PS00502">
    <property type="entry name" value="POLYGALACTURONASE"/>
    <property type="match status" value="1"/>
</dbReference>
<dbReference type="GO" id="GO:0005975">
    <property type="term" value="P:carbohydrate metabolic process"/>
    <property type="evidence" value="ECO:0007669"/>
    <property type="project" value="InterPro"/>
</dbReference>
<dbReference type="InterPro" id="IPR000743">
    <property type="entry name" value="Glyco_hydro_28"/>
</dbReference>
<dbReference type="PANTHER" id="PTHR31339:SF9">
    <property type="entry name" value="PLASMIN AND FIBRONECTIN-BINDING PROTEIN A"/>
    <property type="match status" value="1"/>
</dbReference>
<dbReference type="Proteomes" id="UP000292884">
    <property type="component" value="Unassembled WGS sequence"/>
</dbReference>
<dbReference type="InterPro" id="IPR006626">
    <property type="entry name" value="PbH1"/>
</dbReference>
<dbReference type="GO" id="GO:0004650">
    <property type="term" value="F:polygalacturonase activity"/>
    <property type="evidence" value="ECO:0007669"/>
    <property type="project" value="InterPro"/>
</dbReference>
<dbReference type="InterPro" id="IPR012334">
    <property type="entry name" value="Pectin_lyas_fold"/>
</dbReference>
<dbReference type="RefSeq" id="WP_131553601.1">
    <property type="nucleotide sequence ID" value="NZ_SJSK01000003.1"/>
</dbReference>
<keyword evidence="7" id="KW-1185">Reference proteome</keyword>
<dbReference type="PANTHER" id="PTHR31339">
    <property type="entry name" value="PECTIN LYASE-RELATED"/>
    <property type="match status" value="1"/>
</dbReference>
<comment type="similarity">
    <text evidence="1 4">Belongs to the glycosyl hydrolase 28 family.</text>
</comment>
<dbReference type="OrthoDB" id="9795222at2"/>
<keyword evidence="5" id="KW-0732">Signal</keyword>
<name>A0A4R0MT30_9SPHI</name>
<gene>
    <name evidence="6" type="ORF">EZ428_13035</name>
</gene>
<evidence type="ECO:0000256" key="1">
    <source>
        <dbReference type="ARBA" id="ARBA00008834"/>
    </source>
</evidence>
<evidence type="ECO:0000256" key="5">
    <source>
        <dbReference type="SAM" id="SignalP"/>
    </source>
</evidence>
<dbReference type="SMART" id="SM00710">
    <property type="entry name" value="PbH1"/>
    <property type="match status" value="6"/>
</dbReference>
<dbReference type="Pfam" id="PF00295">
    <property type="entry name" value="Glyco_hydro_28"/>
    <property type="match status" value="1"/>
</dbReference>
<evidence type="ECO:0000256" key="4">
    <source>
        <dbReference type="RuleBase" id="RU361169"/>
    </source>
</evidence>
<reference evidence="6 7" key="1">
    <citation type="submission" date="2019-02" db="EMBL/GenBank/DDBJ databases">
        <title>Pedobacter sp. RP-1-13 sp. nov., isolated from Arctic soil.</title>
        <authorList>
            <person name="Dahal R.H."/>
        </authorList>
    </citation>
    <scope>NUCLEOTIDE SEQUENCE [LARGE SCALE GENOMIC DNA]</scope>
    <source>
        <strain evidence="6 7">RP-1-13</strain>
    </source>
</reference>
<keyword evidence="2 4" id="KW-0378">Hydrolase</keyword>
<dbReference type="SUPFAM" id="SSF51126">
    <property type="entry name" value="Pectin lyase-like"/>
    <property type="match status" value="1"/>
</dbReference>
<comment type="caution">
    <text evidence="6">The sequence shown here is derived from an EMBL/GenBank/DDBJ whole genome shotgun (WGS) entry which is preliminary data.</text>
</comment>
<evidence type="ECO:0000313" key="7">
    <source>
        <dbReference type="Proteomes" id="UP000292884"/>
    </source>
</evidence>